<reference evidence="1" key="2">
    <citation type="submission" date="2023-06" db="EMBL/GenBank/DDBJ databases">
        <authorList>
            <consortium name="Lawrence Berkeley National Laboratory"/>
            <person name="Haridas S."/>
            <person name="Hensen N."/>
            <person name="Bonometti L."/>
            <person name="Westerberg I."/>
            <person name="Brannstrom I.O."/>
            <person name="Guillou S."/>
            <person name="Cros-Aarteil S."/>
            <person name="Calhoun S."/>
            <person name="Kuo A."/>
            <person name="Mondo S."/>
            <person name="Pangilinan J."/>
            <person name="Riley R."/>
            <person name="Labutti K."/>
            <person name="Andreopoulos B."/>
            <person name="Lipzen A."/>
            <person name="Chen C."/>
            <person name="Yanf M."/>
            <person name="Daum C."/>
            <person name="Ng V."/>
            <person name="Clum A."/>
            <person name="Steindorff A."/>
            <person name="Ohm R."/>
            <person name="Martin F."/>
            <person name="Silar P."/>
            <person name="Natvig D."/>
            <person name="Lalanne C."/>
            <person name="Gautier V."/>
            <person name="Ament-Velasquez S.L."/>
            <person name="Kruys A."/>
            <person name="Hutchinson M.I."/>
            <person name="Powell A.J."/>
            <person name="Barry K."/>
            <person name="Miller A.N."/>
            <person name="Grigoriev I.V."/>
            <person name="Debuchy R."/>
            <person name="Gladieux P."/>
            <person name="Thoren M.H."/>
            <person name="Johannesson H."/>
        </authorList>
    </citation>
    <scope>NUCLEOTIDE SEQUENCE</scope>
    <source>
        <strain evidence="1">CBS 955.72</strain>
    </source>
</reference>
<dbReference type="AlphaFoldDB" id="A0AAJ0HWK7"/>
<reference evidence="1" key="1">
    <citation type="journal article" date="2023" name="Mol. Phylogenet. Evol.">
        <title>Genome-scale phylogeny and comparative genomics of the fungal order Sordariales.</title>
        <authorList>
            <person name="Hensen N."/>
            <person name="Bonometti L."/>
            <person name="Westerberg I."/>
            <person name="Brannstrom I.O."/>
            <person name="Guillou S."/>
            <person name="Cros-Aarteil S."/>
            <person name="Calhoun S."/>
            <person name="Haridas S."/>
            <person name="Kuo A."/>
            <person name="Mondo S."/>
            <person name="Pangilinan J."/>
            <person name="Riley R."/>
            <person name="LaButti K."/>
            <person name="Andreopoulos B."/>
            <person name="Lipzen A."/>
            <person name="Chen C."/>
            <person name="Yan M."/>
            <person name="Daum C."/>
            <person name="Ng V."/>
            <person name="Clum A."/>
            <person name="Steindorff A."/>
            <person name="Ohm R.A."/>
            <person name="Martin F."/>
            <person name="Silar P."/>
            <person name="Natvig D.O."/>
            <person name="Lalanne C."/>
            <person name="Gautier V."/>
            <person name="Ament-Velasquez S.L."/>
            <person name="Kruys A."/>
            <person name="Hutchinson M.I."/>
            <person name="Powell A.J."/>
            <person name="Barry K."/>
            <person name="Miller A.N."/>
            <person name="Grigoriev I.V."/>
            <person name="Debuchy R."/>
            <person name="Gladieux P."/>
            <person name="Hiltunen Thoren M."/>
            <person name="Johannesson H."/>
        </authorList>
    </citation>
    <scope>NUCLEOTIDE SEQUENCE</scope>
    <source>
        <strain evidence="1">CBS 955.72</strain>
    </source>
</reference>
<keyword evidence="2" id="KW-1185">Reference proteome</keyword>
<sequence>MIGEWDPQCSGIQQALGPTTLQDEAKRILAAEMVQDVLSVELLSRMPYDTDTITKGQPTILIVARWANDSCSEVWGRAVSRIKKFVDSTRLKSSLNQVDITIEMIAEELTLDKFISPVTTQLVARGLDTDWAHIKDKVMCIIESSPGTKGHATSISLFRLGFSPDHDENPNTVYVSVDYECRESTWPPVIKEIQQYLGQFKYANLHVHLEHGVIEQCPFQLVPSRRSQKEIEKRQRTFNLVPKTPYQTKVDLGDDIGACNYIKADDGNDFSPLIGTLGCWLEIKTTSHPDGVKVALTNYHVTRPAYAGFKLCIDAAGQAHIRAPEKDSELWKMDENGVAPRKTAPRLEHPTRSKHNHGILQKKAMIEQYIGQLKAEAQNDLDGMVAFFDKGEHVLGTVYCASGYKRRTPNNGRLDWALIMPLNQARIGENSLPSFRTWVDKYELIPELPAQVTFDASLRQPTESGLRGLSQDALVYKLGATTGVTVGRFNGMKSEVNIAEDRQLLGGNSEEFSYIQGGALAKGNDREAVATKGDSGSVVWDKEGRAVGLLFRGQIPQQVLKTVAYVTPIHDVFEDIKKFSQGAIREIRIAKASN</sequence>
<name>A0AAJ0HWK7_9PEZI</name>
<protein>
    <recommendedName>
        <fullName evidence="3">Peptidase S7 domain-containing protein</fullName>
    </recommendedName>
</protein>
<feature type="non-terminal residue" evidence="1">
    <location>
        <position position="1"/>
    </location>
</feature>
<evidence type="ECO:0000313" key="2">
    <source>
        <dbReference type="Proteomes" id="UP001275084"/>
    </source>
</evidence>
<organism evidence="1 2">
    <name type="scientific">Lasiosphaeria hispida</name>
    <dbReference type="NCBI Taxonomy" id="260671"/>
    <lineage>
        <taxon>Eukaryota</taxon>
        <taxon>Fungi</taxon>
        <taxon>Dikarya</taxon>
        <taxon>Ascomycota</taxon>
        <taxon>Pezizomycotina</taxon>
        <taxon>Sordariomycetes</taxon>
        <taxon>Sordariomycetidae</taxon>
        <taxon>Sordariales</taxon>
        <taxon>Lasiosphaeriaceae</taxon>
        <taxon>Lasiosphaeria</taxon>
    </lineage>
</organism>
<dbReference type="Proteomes" id="UP001275084">
    <property type="component" value="Unassembled WGS sequence"/>
</dbReference>
<accession>A0AAJ0HWK7</accession>
<evidence type="ECO:0000313" key="1">
    <source>
        <dbReference type="EMBL" id="KAK3364240.1"/>
    </source>
</evidence>
<comment type="caution">
    <text evidence="1">The sequence shown here is derived from an EMBL/GenBank/DDBJ whole genome shotgun (WGS) entry which is preliminary data.</text>
</comment>
<dbReference type="EMBL" id="JAUIQD010000001">
    <property type="protein sequence ID" value="KAK3364240.1"/>
    <property type="molecule type" value="Genomic_DNA"/>
</dbReference>
<proteinExistence type="predicted"/>
<evidence type="ECO:0008006" key="3">
    <source>
        <dbReference type="Google" id="ProtNLM"/>
    </source>
</evidence>
<gene>
    <name evidence="1" type="ORF">B0T25DRAFT_529624</name>
</gene>
<dbReference type="InterPro" id="IPR009003">
    <property type="entry name" value="Peptidase_S1_PA"/>
</dbReference>
<dbReference type="SUPFAM" id="SSF50494">
    <property type="entry name" value="Trypsin-like serine proteases"/>
    <property type="match status" value="1"/>
</dbReference>